<sequence length="807" mass="91178">MDAATLRRLRQTRTKLTVLRQKAASSALETQVAMRLQPLFNTAKIPSSSHTNSVQHALLSLASHTSISLEYFANKLQKEDAEVNGAPSQPPSLLNLAASRIFSFIKFAGITVDSDLFDSYSDTDSESDTNPCESEDDSDDESRKTRVVMSDELIYESYIPPHLTTLILKHQIIHCLKTLPREMRFPFLYSTIIDHCISNPALSDDMWSLLVSFWKCSNLVRSSKVYEWAAKVAAKIKKSKAFVHLVGSHYEAKGGADSHTAEMDASYASIFELNLGEVSRDSYHEFLTENTTFNFDERCVFLAAKGAMRDTADILVVIAKCNELYNDESFDTELISLEHALKETVESFHQDEYLNSLIICHRLCNCAIGKPCITAISEWTCKYAKKLIEALTRTQQNEVSRKIRPSKRLAISNAVDIDLYTCVAILGIAGILNARKGKNSEADIKTVLPILDAVSGAVATRISAFVHMNSKFCDEKVLGKFCSAAATLSEIGEGVYIARRVLHAAMRTCDENLISEDFRNTVACLMETVDRRMTGALNVRLDPFIEEWLLTTPYLNRIKSDAIRPKINSPCAHRVNSSQYLPLTRKTKSLIRSKSFNEKNKGKNLSSNVSLKRTKRIIDEKPEKFFNELSEESDDFIGDSSDNEDSEITTDLENDNVTKFRPISCSNRITRSRYICKQENLPKSKTVLLKFDGNSAHIFNAESDKICDDNITSSKKNGHIPLKRRGWVDYEASNECRIKKRRRGNTNELLTRPYNFSASENEEDSKMTFNSHSTRFQSRAKHTSPNESNKKENFINKRFNSKLEEIE</sequence>
<dbReference type="EMBL" id="JADGJH010002410">
    <property type="protein sequence ID" value="KAJ3098564.1"/>
    <property type="molecule type" value="Genomic_DNA"/>
</dbReference>
<dbReference type="Proteomes" id="UP001211907">
    <property type="component" value="Unassembled WGS sequence"/>
</dbReference>
<evidence type="ECO:0000313" key="2">
    <source>
        <dbReference type="EMBL" id="KAJ3098564.1"/>
    </source>
</evidence>
<protein>
    <submittedName>
        <fullName evidence="2">Uncharacterized protein</fullName>
    </submittedName>
</protein>
<organism evidence="2 3">
    <name type="scientific">Physocladia obscura</name>
    <dbReference type="NCBI Taxonomy" id="109957"/>
    <lineage>
        <taxon>Eukaryota</taxon>
        <taxon>Fungi</taxon>
        <taxon>Fungi incertae sedis</taxon>
        <taxon>Chytridiomycota</taxon>
        <taxon>Chytridiomycota incertae sedis</taxon>
        <taxon>Chytridiomycetes</taxon>
        <taxon>Chytridiales</taxon>
        <taxon>Chytriomycetaceae</taxon>
        <taxon>Physocladia</taxon>
    </lineage>
</organism>
<feature type="compositionally biased region" description="Acidic residues" evidence="1">
    <location>
        <begin position="122"/>
        <end position="140"/>
    </location>
</feature>
<accession>A0AAD5SUI0</accession>
<reference evidence="2" key="1">
    <citation type="submission" date="2020-05" db="EMBL/GenBank/DDBJ databases">
        <title>Phylogenomic resolution of chytrid fungi.</title>
        <authorList>
            <person name="Stajich J.E."/>
            <person name="Amses K."/>
            <person name="Simmons R."/>
            <person name="Seto K."/>
            <person name="Myers J."/>
            <person name="Bonds A."/>
            <person name="Quandt C.A."/>
            <person name="Barry K."/>
            <person name="Liu P."/>
            <person name="Grigoriev I."/>
            <person name="Longcore J.E."/>
            <person name="James T.Y."/>
        </authorList>
    </citation>
    <scope>NUCLEOTIDE SEQUENCE</scope>
    <source>
        <strain evidence="2">JEL0513</strain>
    </source>
</reference>
<gene>
    <name evidence="2" type="ORF">HK100_005081</name>
</gene>
<comment type="caution">
    <text evidence="2">The sequence shown here is derived from an EMBL/GenBank/DDBJ whole genome shotgun (WGS) entry which is preliminary data.</text>
</comment>
<feature type="region of interest" description="Disordered" evidence="1">
    <location>
        <begin position="122"/>
        <end position="143"/>
    </location>
</feature>
<evidence type="ECO:0000256" key="1">
    <source>
        <dbReference type="SAM" id="MobiDB-lite"/>
    </source>
</evidence>
<dbReference type="AlphaFoldDB" id="A0AAD5SUI0"/>
<proteinExistence type="predicted"/>
<evidence type="ECO:0000313" key="3">
    <source>
        <dbReference type="Proteomes" id="UP001211907"/>
    </source>
</evidence>
<feature type="non-terminal residue" evidence="2">
    <location>
        <position position="807"/>
    </location>
</feature>
<name>A0AAD5SUI0_9FUNG</name>
<feature type="compositionally biased region" description="Basic and acidic residues" evidence="1">
    <location>
        <begin position="788"/>
        <end position="807"/>
    </location>
</feature>
<feature type="region of interest" description="Disordered" evidence="1">
    <location>
        <begin position="754"/>
        <end position="807"/>
    </location>
</feature>
<feature type="compositionally biased region" description="Polar residues" evidence="1">
    <location>
        <begin position="767"/>
        <end position="787"/>
    </location>
</feature>
<keyword evidence="3" id="KW-1185">Reference proteome</keyword>